<evidence type="ECO:0000313" key="2">
    <source>
        <dbReference type="Proteomes" id="UP000814140"/>
    </source>
</evidence>
<reference evidence="1" key="1">
    <citation type="submission" date="2021-03" db="EMBL/GenBank/DDBJ databases">
        <authorList>
            <consortium name="DOE Joint Genome Institute"/>
            <person name="Ahrendt S."/>
            <person name="Looney B.P."/>
            <person name="Miyauchi S."/>
            <person name="Morin E."/>
            <person name="Drula E."/>
            <person name="Courty P.E."/>
            <person name="Chicoki N."/>
            <person name="Fauchery L."/>
            <person name="Kohler A."/>
            <person name="Kuo A."/>
            <person name="Labutti K."/>
            <person name="Pangilinan J."/>
            <person name="Lipzen A."/>
            <person name="Riley R."/>
            <person name="Andreopoulos W."/>
            <person name="He G."/>
            <person name="Johnson J."/>
            <person name="Barry K.W."/>
            <person name="Grigoriev I.V."/>
            <person name="Nagy L."/>
            <person name="Hibbett D."/>
            <person name="Henrissat B."/>
            <person name="Matheny P.B."/>
            <person name="Labbe J."/>
            <person name="Martin F."/>
        </authorList>
    </citation>
    <scope>NUCLEOTIDE SEQUENCE</scope>
    <source>
        <strain evidence="1">HHB10654</strain>
    </source>
</reference>
<accession>A0ACB8SFL2</accession>
<gene>
    <name evidence="1" type="ORF">BV25DRAFT_1769617</name>
</gene>
<feature type="non-terminal residue" evidence="1">
    <location>
        <position position="323"/>
    </location>
</feature>
<comment type="caution">
    <text evidence="1">The sequence shown here is derived from an EMBL/GenBank/DDBJ whole genome shotgun (WGS) entry which is preliminary data.</text>
</comment>
<organism evidence="1 2">
    <name type="scientific">Artomyces pyxidatus</name>
    <dbReference type="NCBI Taxonomy" id="48021"/>
    <lineage>
        <taxon>Eukaryota</taxon>
        <taxon>Fungi</taxon>
        <taxon>Dikarya</taxon>
        <taxon>Basidiomycota</taxon>
        <taxon>Agaricomycotina</taxon>
        <taxon>Agaricomycetes</taxon>
        <taxon>Russulales</taxon>
        <taxon>Auriscalpiaceae</taxon>
        <taxon>Artomyces</taxon>
    </lineage>
</organism>
<proteinExistence type="predicted"/>
<dbReference type="Proteomes" id="UP000814140">
    <property type="component" value="Unassembled WGS sequence"/>
</dbReference>
<protein>
    <submittedName>
        <fullName evidence="1">Uncharacterized protein</fullName>
    </submittedName>
</protein>
<sequence>WLKSFLNIGPDRPKWAYVADILIGEHPLVRSGIVKSLSKFNVFLQTWEPSLRSPTLPRDLKEMLQTAHKHGANFTAPKIASDLKKKLPMWYHLGARETLRRLNNSPRSDCLRSNHALKTVGDIYTFTRRIRNSSTTPPHVPHAACACSTCTYDRLFVNCTNPHGCCTTALRLLETLPPKWDPTVTPVPDGLTLTHRRWRANTEAIATREGSVTFDPTITIRGDLAEGFRVFTNETSASPLPAHRSIRLGVTDNTPEVSVVVASAATRLGQEDAAVGGGLWFDVEDPRNRCLRVPGARPGLHAGELVAIVAAAETVPNFTPLHI</sequence>
<keyword evidence="2" id="KW-1185">Reference proteome</keyword>
<dbReference type="EMBL" id="MU277426">
    <property type="protein sequence ID" value="KAI0054456.1"/>
    <property type="molecule type" value="Genomic_DNA"/>
</dbReference>
<name>A0ACB8SFL2_9AGAM</name>
<reference evidence="1" key="2">
    <citation type="journal article" date="2022" name="New Phytol.">
        <title>Evolutionary transition to the ectomycorrhizal habit in the genomes of a hyperdiverse lineage of mushroom-forming fungi.</title>
        <authorList>
            <person name="Looney B."/>
            <person name="Miyauchi S."/>
            <person name="Morin E."/>
            <person name="Drula E."/>
            <person name="Courty P.E."/>
            <person name="Kohler A."/>
            <person name="Kuo A."/>
            <person name="LaButti K."/>
            <person name="Pangilinan J."/>
            <person name="Lipzen A."/>
            <person name="Riley R."/>
            <person name="Andreopoulos W."/>
            <person name="He G."/>
            <person name="Johnson J."/>
            <person name="Nolan M."/>
            <person name="Tritt A."/>
            <person name="Barry K.W."/>
            <person name="Grigoriev I.V."/>
            <person name="Nagy L.G."/>
            <person name="Hibbett D."/>
            <person name="Henrissat B."/>
            <person name="Matheny P.B."/>
            <person name="Labbe J."/>
            <person name="Martin F.M."/>
        </authorList>
    </citation>
    <scope>NUCLEOTIDE SEQUENCE</scope>
    <source>
        <strain evidence="1">HHB10654</strain>
    </source>
</reference>
<feature type="non-terminal residue" evidence="1">
    <location>
        <position position="1"/>
    </location>
</feature>
<evidence type="ECO:0000313" key="1">
    <source>
        <dbReference type="EMBL" id="KAI0054456.1"/>
    </source>
</evidence>